<proteinExistence type="predicted"/>
<protein>
    <submittedName>
        <fullName evidence="1">Uncharacterized protein</fullName>
    </submittedName>
</protein>
<evidence type="ECO:0000313" key="2">
    <source>
        <dbReference type="Proteomes" id="UP000820818"/>
    </source>
</evidence>
<dbReference type="AlphaFoldDB" id="A0AAD5Q125"/>
<accession>A0AAD5Q125</accession>
<name>A0AAD5Q125_9CRUS</name>
<gene>
    <name evidence="1" type="ORF">GHT06_008944</name>
</gene>
<dbReference type="EMBL" id="WJBH02000001">
    <property type="protein sequence ID" value="KAI9565168.1"/>
    <property type="molecule type" value="Genomic_DNA"/>
</dbReference>
<organism evidence="1 2">
    <name type="scientific">Daphnia sinensis</name>
    <dbReference type="NCBI Taxonomy" id="1820382"/>
    <lineage>
        <taxon>Eukaryota</taxon>
        <taxon>Metazoa</taxon>
        <taxon>Ecdysozoa</taxon>
        <taxon>Arthropoda</taxon>
        <taxon>Crustacea</taxon>
        <taxon>Branchiopoda</taxon>
        <taxon>Diplostraca</taxon>
        <taxon>Cladocera</taxon>
        <taxon>Anomopoda</taxon>
        <taxon>Daphniidae</taxon>
        <taxon>Daphnia</taxon>
        <taxon>Daphnia similis group</taxon>
    </lineage>
</organism>
<comment type="caution">
    <text evidence="1">The sequence shown here is derived from an EMBL/GenBank/DDBJ whole genome shotgun (WGS) entry which is preliminary data.</text>
</comment>
<evidence type="ECO:0000313" key="1">
    <source>
        <dbReference type="EMBL" id="KAI9565168.1"/>
    </source>
</evidence>
<dbReference type="Proteomes" id="UP000820818">
    <property type="component" value="Linkage Group LG1"/>
</dbReference>
<sequence>MLKSMLDLKLSSCATIGELQRTDISFTAEQWDLIMEGIVKVLCPCKQVSREFSSQLGGGGLLIFRNRLIMNIEHRFHNLEHTNPDFRAPK</sequence>
<reference evidence="1 2" key="1">
    <citation type="submission" date="2022-05" db="EMBL/GenBank/DDBJ databases">
        <title>A multi-omics perspective on studying reproductive biology in Daphnia sinensis.</title>
        <authorList>
            <person name="Jia J."/>
        </authorList>
    </citation>
    <scope>NUCLEOTIDE SEQUENCE [LARGE SCALE GENOMIC DNA]</scope>
    <source>
        <strain evidence="1 2">WSL</strain>
    </source>
</reference>
<keyword evidence="2" id="KW-1185">Reference proteome</keyword>